<dbReference type="VEuPathDB" id="FungiDB:JI435_056810"/>
<dbReference type="KEGG" id="pno:SNOG_13532"/>
<keyword evidence="1" id="KW-0812">Transmembrane</keyword>
<dbReference type="GeneID" id="5980661"/>
<keyword evidence="1" id="KW-0472">Membrane</keyword>
<keyword evidence="1" id="KW-1133">Transmembrane helix</keyword>
<reference evidence="3" key="1">
    <citation type="journal article" date="2007" name="Plant Cell">
        <title>Dothideomycete-plant interactions illuminated by genome sequencing and EST analysis of the wheat pathogen Stagonospora nodorum.</title>
        <authorList>
            <person name="Hane J.K."/>
            <person name="Lowe R.G."/>
            <person name="Solomon P.S."/>
            <person name="Tan K.C."/>
            <person name="Schoch C.L."/>
            <person name="Spatafora J.W."/>
            <person name="Crous P.W."/>
            <person name="Kodira C."/>
            <person name="Birren B.W."/>
            <person name="Galagan J.E."/>
            <person name="Torriani S.F."/>
            <person name="McDonald B.A."/>
            <person name="Oliver R.P."/>
        </authorList>
    </citation>
    <scope>NUCLEOTIDE SEQUENCE [LARGE SCALE GENOMIC DNA]</scope>
    <source>
        <strain evidence="3">SN15 / ATCC MYA-4574 / FGSC 10173</strain>
    </source>
</reference>
<dbReference type="InParanoid" id="Q0U3Y2"/>
<organism evidence="2 3">
    <name type="scientific">Phaeosphaeria nodorum (strain SN15 / ATCC MYA-4574 / FGSC 10173)</name>
    <name type="common">Glume blotch fungus</name>
    <name type="synonym">Parastagonospora nodorum</name>
    <dbReference type="NCBI Taxonomy" id="321614"/>
    <lineage>
        <taxon>Eukaryota</taxon>
        <taxon>Fungi</taxon>
        <taxon>Dikarya</taxon>
        <taxon>Ascomycota</taxon>
        <taxon>Pezizomycotina</taxon>
        <taxon>Dothideomycetes</taxon>
        <taxon>Pleosporomycetidae</taxon>
        <taxon>Pleosporales</taxon>
        <taxon>Pleosporineae</taxon>
        <taxon>Phaeosphaeriaceae</taxon>
        <taxon>Parastagonospora</taxon>
    </lineage>
</organism>
<dbReference type="AlphaFoldDB" id="Q0U3Y2"/>
<dbReference type="PANTHER" id="PTHR35395">
    <property type="entry name" value="DUF6536 DOMAIN-CONTAINING PROTEIN"/>
    <property type="match status" value="1"/>
</dbReference>
<protein>
    <submittedName>
        <fullName evidence="2">Uncharacterized protein</fullName>
    </submittedName>
</protein>
<feature type="transmembrane region" description="Helical" evidence="1">
    <location>
        <begin position="155"/>
        <end position="177"/>
    </location>
</feature>
<proteinExistence type="predicted"/>
<accession>Q0U3Y2</accession>
<dbReference type="RefSeq" id="XP_001803741.1">
    <property type="nucleotide sequence ID" value="XM_001803689.1"/>
</dbReference>
<dbReference type="Proteomes" id="UP000001055">
    <property type="component" value="Unassembled WGS sequence"/>
</dbReference>
<dbReference type="EMBL" id="CH445351">
    <property type="protein sequence ID" value="EAT78979.1"/>
    <property type="molecule type" value="Genomic_DNA"/>
</dbReference>
<evidence type="ECO:0000256" key="1">
    <source>
        <dbReference type="SAM" id="Phobius"/>
    </source>
</evidence>
<name>Q0U3Y2_PHANO</name>
<feature type="transmembrane region" description="Helical" evidence="1">
    <location>
        <begin position="39"/>
        <end position="60"/>
    </location>
</feature>
<sequence length="290" mass="31681">MAGSPETYFCCVRGSANMVNSSDVSMNGSHTYPRTCCQMTFSLVAVVILFTLTIAALMVAKSPGHDSYSWGTASKSTIPITSTSFDARGMLRVTFLANIPQVCLSLLYFSLNRFCTSICFAIEWNQYGKHRKGLRVTTSSGKQRSTHFLQLPLRWAIPLTVMSGVLHWLLSQSLFLVRQEVRRRNGILYPGSACACGYSAQSLLAFTLTLFLLLVAVLYQLLREIDIHIPPASHCSLVISAACHPPEDDVDPHLAKVKWGVTVAATESSVGHCTFTSQSVTSPQSGALYA</sequence>
<dbReference type="OMA" id="WGETSLP"/>
<evidence type="ECO:0000313" key="2">
    <source>
        <dbReference type="EMBL" id="EAT78979.1"/>
    </source>
</evidence>
<gene>
    <name evidence="2" type="ORF">SNOG_13532</name>
</gene>
<feature type="transmembrane region" description="Helical" evidence="1">
    <location>
        <begin position="198"/>
        <end position="222"/>
    </location>
</feature>
<dbReference type="PANTHER" id="PTHR35395:SF1">
    <property type="entry name" value="DUF6536 DOMAIN-CONTAINING PROTEIN"/>
    <property type="match status" value="1"/>
</dbReference>
<dbReference type="STRING" id="321614.Q0U3Y2"/>
<evidence type="ECO:0000313" key="3">
    <source>
        <dbReference type="Proteomes" id="UP000001055"/>
    </source>
</evidence>